<feature type="domain" description="N-acetyltransferase" evidence="3">
    <location>
        <begin position="1"/>
        <end position="152"/>
    </location>
</feature>
<keyword evidence="2" id="KW-0012">Acyltransferase</keyword>
<dbReference type="CDD" id="cd04301">
    <property type="entry name" value="NAT_SF"/>
    <property type="match status" value="1"/>
</dbReference>
<protein>
    <submittedName>
        <fullName evidence="4">Putative acetyltransferase</fullName>
    </submittedName>
    <submittedName>
        <fullName evidence="5">Ribosomal protein S18 acetylase RimI</fullName>
    </submittedName>
</protein>
<accession>A0A1H8SD06</accession>
<evidence type="ECO:0000259" key="3">
    <source>
        <dbReference type="PROSITE" id="PS51186"/>
    </source>
</evidence>
<dbReference type="Pfam" id="PF00583">
    <property type="entry name" value="Acetyltransf_1"/>
    <property type="match status" value="1"/>
</dbReference>
<evidence type="ECO:0000256" key="1">
    <source>
        <dbReference type="ARBA" id="ARBA00022679"/>
    </source>
</evidence>
<evidence type="ECO:0000256" key="2">
    <source>
        <dbReference type="ARBA" id="ARBA00023315"/>
    </source>
</evidence>
<dbReference type="GO" id="GO:0005840">
    <property type="term" value="C:ribosome"/>
    <property type="evidence" value="ECO:0007669"/>
    <property type="project" value="UniProtKB-KW"/>
</dbReference>
<evidence type="ECO:0000313" key="6">
    <source>
        <dbReference type="Proteomes" id="UP000183063"/>
    </source>
</evidence>
<keyword evidence="7" id="KW-1185">Reference proteome</keyword>
<gene>
    <name evidence="4" type="ORF">RTCCBAU85039_4805</name>
    <name evidence="5" type="ORF">SAMN05216228_102468</name>
</gene>
<evidence type="ECO:0000313" key="5">
    <source>
        <dbReference type="EMBL" id="SEO76929.1"/>
    </source>
</evidence>
<dbReference type="InterPro" id="IPR016181">
    <property type="entry name" value="Acyl_CoA_acyltransferase"/>
</dbReference>
<dbReference type="SUPFAM" id="SSF55729">
    <property type="entry name" value="Acyl-CoA N-acyltransferases (Nat)"/>
    <property type="match status" value="1"/>
</dbReference>
<name>A0A1H8SD06_9HYPH</name>
<dbReference type="EMBL" id="FNXB01000032">
    <property type="protein sequence ID" value="SEI12350.1"/>
    <property type="molecule type" value="Genomic_DNA"/>
</dbReference>
<evidence type="ECO:0000313" key="4">
    <source>
        <dbReference type="EMBL" id="SEI12350.1"/>
    </source>
</evidence>
<dbReference type="PROSITE" id="PS51186">
    <property type="entry name" value="GNAT"/>
    <property type="match status" value="1"/>
</dbReference>
<keyword evidence="5" id="KW-0689">Ribosomal protein</keyword>
<dbReference type="Proteomes" id="UP000198939">
    <property type="component" value="Unassembled WGS sequence"/>
</dbReference>
<sequence>MQYRKATPEDDDVLVRHYLAIWESYGTPADHFRADAEAVIRQFLEEGRRDRALASFIAFDGEIAAGSASCQLHQIPYPAALKSEHLLQGYVWSLFIDPAYRRQGVSKKLMFMILDHLRDIGCTGIVLHSSEAGEALYRSLGFEIAREMRLKF</sequence>
<dbReference type="GO" id="GO:0016747">
    <property type="term" value="F:acyltransferase activity, transferring groups other than amino-acyl groups"/>
    <property type="evidence" value="ECO:0007669"/>
    <property type="project" value="InterPro"/>
</dbReference>
<dbReference type="EMBL" id="FOCV01000024">
    <property type="protein sequence ID" value="SEO76929.1"/>
    <property type="molecule type" value="Genomic_DNA"/>
</dbReference>
<dbReference type="RefSeq" id="WP_072379194.1">
    <property type="nucleotide sequence ID" value="NZ_FNXB01000032.1"/>
</dbReference>
<proteinExistence type="predicted"/>
<dbReference type="OrthoDB" id="3389160at2"/>
<organism evidence="4 6">
    <name type="scientific">Rhizobium tibeticum</name>
    <dbReference type="NCBI Taxonomy" id="501024"/>
    <lineage>
        <taxon>Bacteria</taxon>
        <taxon>Pseudomonadati</taxon>
        <taxon>Pseudomonadota</taxon>
        <taxon>Alphaproteobacteria</taxon>
        <taxon>Hyphomicrobiales</taxon>
        <taxon>Rhizobiaceae</taxon>
        <taxon>Rhizobium/Agrobacterium group</taxon>
        <taxon>Rhizobium</taxon>
    </lineage>
</organism>
<keyword evidence="1 4" id="KW-0808">Transferase</keyword>
<dbReference type="PANTHER" id="PTHR43877">
    <property type="entry name" value="AMINOALKYLPHOSPHONATE N-ACETYLTRANSFERASE-RELATED-RELATED"/>
    <property type="match status" value="1"/>
</dbReference>
<reference evidence="4" key="3">
    <citation type="submission" date="2016-10" db="EMBL/GenBank/DDBJ databases">
        <authorList>
            <person name="de Groot N.N."/>
        </authorList>
    </citation>
    <scope>NUCLEOTIDE SEQUENCE [LARGE SCALE GENOMIC DNA]</scope>
    <source>
        <strain evidence="4">CCBAU85039</strain>
    </source>
</reference>
<dbReference type="Proteomes" id="UP000183063">
    <property type="component" value="Unassembled WGS sequence"/>
</dbReference>
<keyword evidence="5" id="KW-0687">Ribonucleoprotein</keyword>
<dbReference type="Gene3D" id="3.40.630.30">
    <property type="match status" value="1"/>
</dbReference>
<dbReference type="InterPro" id="IPR050832">
    <property type="entry name" value="Bact_Acetyltransf"/>
</dbReference>
<dbReference type="AlphaFoldDB" id="A0A1H8SD06"/>
<dbReference type="STRING" id="501024.RTCCBAU85039_4805"/>
<dbReference type="InterPro" id="IPR000182">
    <property type="entry name" value="GNAT_dom"/>
</dbReference>
<reference evidence="5 7" key="1">
    <citation type="submission" date="2016-10" db="EMBL/GenBank/DDBJ databases">
        <authorList>
            <person name="Varghese N."/>
            <person name="Submissions S."/>
        </authorList>
    </citation>
    <scope>NUCLEOTIDE SEQUENCE [LARGE SCALE GENOMIC DNA]</scope>
    <source>
        <strain evidence="5 7">CGMCC 1.7071</strain>
    </source>
</reference>
<reference evidence="6" key="2">
    <citation type="submission" date="2016-10" db="EMBL/GenBank/DDBJ databases">
        <authorList>
            <person name="Wibberg D."/>
        </authorList>
    </citation>
    <scope>NUCLEOTIDE SEQUENCE [LARGE SCALE GENOMIC DNA]</scope>
</reference>
<evidence type="ECO:0000313" key="7">
    <source>
        <dbReference type="Proteomes" id="UP000198939"/>
    </source>
</evidence>